<evidence type="ECO:0000313" key="1">
    <source>
        <dbReference type="EMBL" id="EDM79557.1"/>
    </source>
</evidence>
<keyword evidence="2" id="KW-1185">Reference proteome</keyword>
<accession>A6G3F0</accession>
<dbReference type="OrthoDB" id="5532136at2"/>
<dbReference type="AlphaFoldDB" id="A6G3F0"/>
<gene>
    <name evidence="1" type="ORF">PPSIR1_21054</name>
</gene>
<dbReference type="RefSeq" id="WP_006971249.1">
    <property type="nucleotide sequence ID" value="NZ_ABCS01000018.1"/>
</dbReference>
<name>A6G3F0_9BACT</name>
<sequence>MLDRLAARLCLLSPALLGLSCQAPPDISGELEYFADVYNVSVGLRCECHQEYGYASGPECEEGVGSIDLERRGCIADALEGHEEGAKGYLECVNDALDVLVACLEADNECIEGAGMTCLSDYDTTRAGCSGLASVQRDSFQACLP</sequence>
<dbReference type="STRING" id="391625.PPSIR1_21054"/>
<evidence type="ECO:0000313" key="2">
    <source>
        <dbReference type="Proteomes" id="UP000005801"/>
    </source>
</evidence>
<dbReference type="EMBL" id="ABCS01000018">
    <property type="protein sequence ID" value="EDM79557.1"/>
    <property type="molecule type" value="Genomic_DNA"/>
</dbReference>
<protein>
    <submittedName>
        <fullName evidence="1">Uncharacterized protein</fullName>
    </submittedName>
</protein>
<dbReference type="Proteomes" id="UP000005801">
    <property type="component" value="Unassembled WGS sequence"/>
</dbReference>
<reference evidence="1 2" key="1">
    <citation type="submission" date="2007-06" db="EMBL/GenBank/DDBJ databases">
        <authorList>
            <person name="Shimkets L."/>
            <person name="Ferriera S."/>
            <person name="Johnson J."/>
            <person name="Kravitz S."/>
            <person name="Beeson K."/>
            <person name="Sutton G."/>
            <person name="Rogers Y.-H."/>
            <person name="Friedman R."/>
            <person name="Frazier M."/>
            <person name="Venter J.C."/>
        </authorList>
    </citation>
    <scope>NUCLEOTIDE SEQUENCE [LARGE SCALE GENOMIC DNA]</scope>
    <source>
        <strain evidence="1 2">SIR-1</strain>
    </source>
</reference>
<comment type="caution">
    <text evidence="1">The sequence shown here is derived from an EMBL/GenBank/DDBJ whole genome shotgun (WGS) entry which is preliminary data.</text>
</comment>
<dbReference type="PROSITE" id="PS51257">
    <property type="entry name" value="PROKAR_LIPOPROTEIN"/>
    <property type="match status" value="1"/>
</dbReference>
<proteinExistence type="predicted"/>
<organism evidence="1 2">
    <name type="scientific">Plesiocystis pacifica SIR-1</name>
    <dbReference type="NCBI Taxonomy" id="391625"/>
    <lineage>
        <taxon>Bacteria</taxon>
        <taxon>Pseudomonadati</taxon>
        <taxon>Myxococcota</taxon>
        <taxon>Polyangia</taxon>
        <taxon>Nannocystales</taxon>
        <taxon>Nannocystaceae</taxon>
        <taxon>Plesiocystis</taxon>
    </lineage>
</organism>